<evidence type="ECO:0000313" key="1">
    <source>
        <dbReference type="EMBL" id="TCC94358.1"/>
    </source>
</evidence>
<name>A0A4R0N3C1_9SPHI</name>
<evidence type="ECO:0008006" key="3">
    <source>
        <dbReference type="Google" id="ProtNLM"/>
    </source>
</evidence>
<proteinExistence type="predicted"/>
<protein>
    <recommendedName>
        <fullName evidence="3">Response regulator receiver domain-containing protein</fullName>
    </recommendedName>
</protein>
<dbReference type="Proteomes" id="UP000292884">
    <property type="component" value="Unassembled WGS sequence"/>
</dbReference>
<accession>A0A4R0N3C1</accession>
<sequence length="99" mass="10890">MQIIEILIVGTNKPIMETIARLIDKDGVWKATISLSFDDACEVCLRKDFKLALIGAGLTDEQESQLKAYFNKLKPSLPIVKHYGGGSGLLFAEIHQALS</sequence>
<keyword evidence="2" id="KW-1185">Reference proteome</keyword>
<organism evidence="1 2">
    <name type="scientific">Pedobacter frigiditerrae</name>
    <dbReference type="NCBI Taxonomy" id="2530452"/>
    <lineage>
        <taxon>Bacteria</taxon>
        <taxon>Pseudomonadati</taxon>
        <taxon>Bacteroidota</taxon>
        <taxon>Sphingobacteriia</taxon>
        <taxon>Sphingobacteriales</taxon>
        <taxon>Sphingobacteriaceae</taxon>
        <taxon>Pedobacter</taxon>
    </lineage>
</organism>
<comment type="caution">
    <text evidence="1">The sequence shown here is derived from an EMBL/GenBank/DDBJ whole genome shotgun (WGS) entry which is preliminary data.</text>
</comment>
<dbReference type="OrthoDB" id="677818at2"/>
<reference evidence="1 2" key="1">
    <citation type="submission" date="2019-02" db="EMBL/GenBank/DDBJ databases">
        <title>Pedobacter sp. RP-1-13 sp. nov., isolated from Arctic soil.</title>
        <authorList>
            <person name="Dahal R.H."/>
        </authorList>
    </citation>
    <scope>NUCLEOTIDE SEQUENCE [LARGE SCALE GENOMIC DNA]</scope>
    <source>
        <strain evidence="1 2">RP-1-13</strain>
    </source>
</reference>
<dbReference type="RefSeq" id="WP_131552217.1">
    <property type="nucleotide sequence ID" value="NZ_SJSK01000001.1"/>
</dbReference>
<evidence type="ECO:0000313" key="2">
    <source>
        <dbReference type="Proteomes" id="UP000292884"/>
    </source>
</evidence>
<dbReference type="EMBL" id="SJSK01000001">
    <property type="protein sequence ID" value="TCC94358.1"/>
    <property type="molecule type" value="Genomic_DNA"/>
</dbReference>
<gene>
    <name evidence="1" type="ORF">EZ428_06195</name>
</gene>
<dbReference type="AlphaFoldDB" id="A0A4R0N3C1"/>